<keyword evidence="3" id="KW-1185">Reference proteome</keyword>
<proteinExistence type="predicted"/>
<reference evidence="2 3" key="1">
    <citation type="submission" date="2021-06" db="EMBL/GenBank/DDBJ databases">
        <title>Bacillus sp. RD4P76, an endophyte from a halophyte.</title>
        <authorList>
            <person name="Sun J.-Q."/>
        </authorList>
    </citation>
    <scope>NUCLEOTIDE SEQUENCE [LARGE SCALE GENOMIC DNA]</scope>
    <source>
        <strain evidence="2 3">CGMCC 1.15917</strain>
    </source>
</reference>
<evidence type="ECO:0000259" key="1">
    <source>
        <dbReference type="Pfam" id="PF00561"/>
    </source>
</evidence>
<accession>A0ABS6JML6</accession>
<dbReference type="EMBL" id="JAHQCS010000189">
    <property type="protein sequence ID" value="MBU9714925.1"/>
    <property type="molecule type" value="Genomic_DNA"/>
</dbReference>
<protein>
    <submittedName>
        <fullName evidence="2">Alpha/beta hydrolase</fullName>
    </submittedName>
</protein>
<keyword evidence="2" id="KW-0378">Hydrolase</keyword>
<dbReference type="Pfam" id="PF00561">
    <property type="entry name" value="Abhydrolase_1"/>
    <property type="match status" value="1"/>
</dbReference>
<comment type="caution">
    <text evidence="2">The sequence shown here is derived from an EMBL/GenBank/DDBJ whole genome shotgun (WGS) entry which is preliminary data.</text>
</comment>
<organism evidence="2 3">
    <name type="scientific">Evansella tamaricis</name>
    <dbReference type="NCBI Taxonomy" id="2069301"/>
    <lineage>
        <taxon>Bacteria</taxon>
        <taxon>Bacillati</taxon>
        <taxon>Bacillota</taxon>
        <taxon>Bacilli</taxon>
        <taxon>Bacillales</taxon>
        <taxon>Bacillaceae</taxon>
        <taxon>Evansella</taxon>
    </lineage>
</organism>
<dbReference type="RefSeq" id="WP_217069750.1">
    <property type="nucleotide sequence ID" value="NZ_JAHQCS010000189.1"/>
</dbReference>
<dbReference type="Proteomes" id="UP000784880">
    <property type="component" value="Unassembled WGS sequence"/>
</dbReference>
<dbReference type="PANTHER" id="PTHR43329">
    <property type="entry name" value="EPOXIDE HYDROLASE"/>
    <property type="match status" value="1"/>
</dbReference>
<evidence type="ECO:0000313" key="3">
    <source>
        <dbReference type="Proteomes" id="UP000784880"/>
    </source>
</evidence>
<evidence type="ECO:0000313" key="2">
    <source>
        <dbReference type="EMBL" id="MBU9714925.1"/>
    </source>
</evidence>
<dbReference type="GO" id="GO:0016787">
    <property type="term" value="F:hydrolase activity"/>
    <property type="evidence" value="ECO:0007669"/>
    <property type="project" value="UniProtKB-KW"/>
</dbReference>
<feature type="domain" description="AB hydrolase-1" evidence="1">
    <location>
        <begin position="27"/>
        <end position="273"/>
    </location>
</feature>
<sequence length="286" mass="32992">MSEVEFRYIRTNGIKLHTIIAGPKEGPLIILLHGFPEFWYGWKNQIGVLAKSGYRVVVPDQRGYHLSDKPRGLNQYTLNVLRDDIIGLIEFFRKKRAVIIGHDWGALVAWHIAATRPDFVEMIIPINVPHPAVFLENILKYPAQLVRSSYMLFFQMPVIPEKWLSANKYIVMKNAMRFSANPNTFTKNNFRKYEASWSKRGSVTSMLNWYRALRTGSIEQVSKSKVKVPVRMIWGRKDPFLSINLAKESMSKCVDGRLTMVDGATHWVHHEKPLIVNRLILDAIQS</sequence>
<dbReference type="InterPro" id="IPR000073">
    <property type="entry name" value="AB_hydrolase_1"/>
</dbReference>
<gene>
    <name evidence="2" type="ORF">KS419_24575</name>
</gene>
<name>A0ABS6JML6_9BACI</name>